<feature type="region of interest" description="Disordered" evidence="1">
    <location>
        <begin position="76"/>
        <end position="100"/>
    </location>
</feature>
<feature type="compositionally biased region" description="Basic and acidic residues" evidence="1">
    <location>
        <begin position="77"/>
        <end position="86"/>
    </location>
</feature>
<evidence type="ECO:0000256" key="1">
    <source>
        <dbReference type="SAM" id="MobiDB-lite"/>
    </source>
</evidence>
<reference evidence="2 3" key="1">
    <citation type="submission" date="2020-03" db="EMBL/GenBank/DDBJ databases">
        <title>Dissostichus mawsoni Genome sequencing and assembly.</title>
        <authorList>
            <person name="Park H."/>
        </authorList>
    </citation>
    <scope>NUCLEOTIDE SEQUENCE [LARGE SCALE GENOMIC DNA]</scope>
    <source>
        <strain evidence="2">DM0001</strain>
        <tissue evidence="2">Muscle</tissue>
    </source>
</reference>
<feature type="region of interest" description="Disordered" evidence="1">
    <location>
        <begin position="315"/>
        <end position="342"/>
    </location>
</feature>
<dbReference type="AlphaFoldDB" id="A0A7J5Z0I2"/>
<evidence type="ECO:0000313" key="3">
    <source>
        <dbReference type="Proteomes" id="UP000518266"/>
    </source>
</evidence>
<keyword evidence="3" id="KW-1185">Reference proteome</keyword>
<comment type="caution">
    <text evidence="2">The sequence shown here is derived from an EMBL/GenBank/DDBJ whole genome shotgun (WGS) entry which is preliminary data.</text>
</comment>
<name>A0A7J5Z0I2_DISMA</name>
<organism evidence="2 3">
    <name type="scientific">Dissostichus mawsoni</name>
    <name type="common">Antarctic cod</name>
    <dbReference type="NCBI Taxonomy" id="36200"/>
    <lineage>
        <taxon>Eukaryota</taxon>
        <taxon>Metazoa</taxon>
        <taxon>Chordata</taxon>
        <taxon>Craniata</taxon>
        <taxon>Vertebrata</taxon>
        <taxon>Euteleostomi</taxon>
        <taxon>Actinopterygii</taxon>
        <taxon>Neopterygii</taxon>
        <taxon>Teleostei</taxon>
        <taxon>Neoteleostei</taxon>
        <taxon>Acanthomorphata</taxon>
        <taxon>Eupercaria</taxon>
        <taxon>Perciformes</taxon>
        <taxon>Notothenioidei</taxon>
        <taxon>Nototheniidae</taxon>
        <taxon>Dissostichus</taxon>
    </lineage>
</organism>
<protein>
    <submittedName>
        <fullName evidence="2">Uncharacterized protein</fullName>
    </submittedName>
</protein>
<evidence type="ECO:0000313" key="2">
    <source>
        <dbReference type="EMBL" id="KAF3855315.1"/>
    </source>
</evidence>
<feature type="compositionally biased region" description="Polar residues" evidence="1">
    <location>
        <begin position="315"/>
        <end position="329"/>
    </location>
</feature>
<dbReference type="EMBL" id="JAAKFY010000007">
    <property type="protein sequence ID" value="KAF3855315.1"/>
    <property type="molecule type" value="Genomic_DNA"/>
</dbReference>
<gene>
    <name evidence="2" type="ORF">F7725_023370</name>
</gene>
<proteinExistence type="predicted"/>
<dbReference type="Proteomes" id="UP000518266">
    <property type="component" value="Unassembled WGS sequence"/>
</dbReference>
<accession>A0A7J5Z0I2</accession>
<sequence>MLAEGSHGANFPGLCVVSGPQGSPPGLVIQGIEGPKSPASPVSPTFFLPGSPGVSTGSGPAKGWKMIGPNPDGKYMLVKDKSRPDDAGEVDPGSSQGNLPRGAILVKEAAPPQGVLDLAAQWSVYGILPGHTAAKREGAVAVNSHLGQTRVGQPGVMGLVPVTAFGIGVGKPGMGMAHVMTVKPEVRQVGMWPPGMTEVGIRQVSTNQFQETTQLQQTADTSGILKASGINSPKEDKTTTVVNTIISAETHPSNEEVLIENQLKDPVQNMNYEMVEEKHDVPYISMPLETTLDDEDPGRMVQTAFEDKLGIQECPTQTSETAPTESNVPQQNSVESEQQENHLPAKVFQRKYISGQSNVDHRSRESIEISTIPQGEGSTSTLEHINIVDDQIQDITEVKVDSQESLKGVVKEGKAVHLTIVEGLEDKSQEVGSEPQLDDVTEDQMERDLRKMSAQQRTLCQT</sequence>